<keyword evidence="5" id="KW-1185">Reference proteome</keyword>
<dbReference type="Pfam" id="PF00077">
    <property type="entry name" value="RVP"/>
    <property type="match status" value="1"/>
</dbReference>
<evidence type="ECO:0000313" key="5">
    <source>
        <dbReference type="Proteomes" id="UP000623842"/>
    </source>
</evidence>
<dbReference type="Gene3D" id="2.40.70.10">
    <property type="entry name" value="Acid Proteases"/>
    <property type="match status" value="2"/>
</dbReference>
<evidence type="ECO:0000313" key="4">
    <source>
        <dbReference type="EMBL" id="GHF96112.1"/>
    </source>
</evidence>
<dbReference type="InterPro" id="IPR018061">
    <property type="entry name" value="Retropepsins"/>
</dbReference>
<reference evidence="4" key="2">
    <citation type="submission" date="2020-09" db="EMBL/GenBank/DDBJ databases">
        <authorList>
            <person name="Sun Q."/>
            <person name="Kim S."/>
        </authorList>
    </citation>
    <scope>NUCLEOTIDE SEQUENCE</scope>
    <source>
        <strain evidence="4">KCTC 42731</strain>
    </source>
</reference>
<dbReference type="SUPFAM" id="SSF50630">
    <property type="entry name" value="Acid proteases"/>
    <property type="match status" value="1"/>
</dbReference>
<keyword evidence="2" id="KW-0732">Signal</keyword>
<keyword evidence="1" id="KW-0378">Hydrolase</keyword>
<dbReference type="RefSeq" id="WP_189771180.1">
    <property type="nucleotide sequence ID" value="NZ_BNCK01000005.1"/>
</dbReference>
<dbReference type="InterPro" id="IPR021109">
    <property type="entry name" value="Peptidase_aspartic_dom_sf"/>
</dbReference>
<evidence type="ECO:0000256" key="1">
    <source>
        <dbReference type="ARBA" id="ARBA00022801"/>
    </source>
</evidence>
<proteinExistence type="predicted"/>
<dbReference type="GO" id="GO:0006508">
    <property type="term" value="P:proteolysis"/>
    <property type="evidence" value="ECO:0007669"/>
    <property type="project" value="InterPro"/>
</dbReference>
<comment type="caution">
    <text evidence="4">The sequence shown here is derived from an EMBL/GenBank/DDBJ whole genome shotgun (WGS) entry which is preliminary data.</text>
</comment>
<accession>A0A919ELR8</accession>
<evidence type="ECO:0000256" key="2">
    <source>
        <dbReference type="SAM" id="SignalP"/>
    </source>
</evidence>
<dbReference type="PROSITE" id="PS00141">
    <property type="entry name" value="ASP_PROTEASE"/>
    <property type="match status" value="1"/>
</dbReference>
<dbReference type="Proteomes" id="UP000623842">
    <property type="component" value="Unassembled WGS sequence"/>
</dbReference>
<reference evidence="4" key="1">
    <citation type="journal article" date="2014" name="Int. J. Syst. Evol. Microbiol.">
        <title>Complete genome sequence of Corynebacterium casei LMG S-19264T (=DSM 44701T), isolated from a smear-ripened cheese.</title>
        <authorList>
            <consortium name="US DOE Joint Genome Institute (JGI-PGF)"/>
            <person name="Walter F."/>
            <person name="Albersmeier A."/>
            <person name="Kalinowski J."/>
            <person name="Ruckert C."/>
        </authorList>
    </citation>
    <scope>NUCLEOTIDE SEQUENCE</scope>
    <source>
        <strain evidence="4">KCTC 42731</strain>
    </source>
</reference>
<dbReference type="AlphaFoldDB" id="A0A919ELR8"/>
<dbReference type="GO" id="GO:0004190">
    <property type="term" value="F:aspartic-type endopeptidase activity"/>
    <property type="evidence" value="ECO:0007669"/>
    <property type="project" value="InterPro"/>
</dbReference>
<dbReference type="InterPro" id="IPR001969">
    <property type="entry name" value="Aspartic_peptidase_AS"/>
</dbReference>
<name>A0A919ELR8_9GAMM</name>
<protein>
    <recommendedName>
        <fullName evidence="3">Retropepsins domain-containing protein</fullName>
    </recommendedName>
</protein>
<evidence type="ECO:0000259" key="3">
    <source>
        <dbReference type="Pfam" id="PF00077"/>
    </source>
</evidence>
<dbReference type="EMBL" id="BNCK01000005">
    <property type="protein sequence ID" value="GHF96112.1"/>
    <property type="molecule type" value="Genomic_DNA"/>
</dbReference>
<gene>
    <name evidence="4" type="ORF">GCM10017161_25570</name>
</gene>
<feature type="domain" description="Retropepsins" evidence="3">
    <location>
        <begin position="195"/>
        <end position="283"/>
    </location>
</feature>
<feature type="signal peptide" evidence="2">
    <location>
        <begin position="1"/>
        <end position="23"/>
    </location>
</feature>
<feature type="chain" id="PRO_5037540963" description="Retropepsins domain-containing protein" evidence="2">
    <location>
        <begin position="24"/>
        <end position="295"/>
    </location>
</feature>
<organism evidence="4 5">
    <name type="scientific">Thalassotalea marina</name>
    <dbReference type="NCBI Taxonomy" id="1673741"/>
    <lineage>
        <taxon>Bacteria</taxon>
        <taxon>Pseudomonadati</taxon>
        <taxon>Pseudomonadota</taxon>
        <taxon>Gammaproteobacteria</taxon>
        <taxon>Alteromonadales</taxon>
        <taxon>Colwelliaceae</taxon>
        <taxon>Thalassotalea</taxon>
    </lineage>
</organism>
<sequence>MKLKRLSFAFLLFVILASSPATANNSPACETLYFPIDFDQYGLPYIGLMIDNSVYRAHVDLGASHALHLPQKMLSKIPNLKPTGKLVETLNVAGESFTAKQYTIPTLTVKCMDFNNLTALELKNWGAKLGATHKEHNNKDIIIGADFFHGKTIQIDYKRRLLTVFGQDEKLNTPSDLNESLSFERSVFGISISLSSGVKYYQMVLDTGASASLISANRIDNKERISSCQFVVSEHIECQYINTLLMAYGLPFRSKLYLYPITEKFQYDGILGRDFFQQFIVTLNFSNNTITLTSA</sequence>